<feature type="compositionally biased region" description="Acidic residues" evidence="1">
    <location>
        <begin position="544"/>
        <end position="553"/>
    </location>
</feature>
<feature type="compositionally biased region" description="Basic and acidic residues" evidence="1">
    <location>
        <begin position="498"/>
        <end position="510"/>
    </location>
</feature>
<evidence type="ECO:0000256" key="1">
    <source>
        <dbReference type="SAM" id="MobiDB-lite"/>
    </source>
</evidence>
<dbReference type="Proteomes" id="UP000761534">
    <property type="component" value="Unassembled WGS sequence"/>
</dbReference>
<dbReference type="AlphaFoldDB" id="A0A642UCN8"/>
<feature type="compositionally biased region" description="Polar residues" evidence="1">
    <location>
        <begin position="141"/>
        <end position="154"/>
    </location>
</feature>
<feature type="compositionally biased region" description="Basic and acidic residues" evidence="1">
    <location>
        <begin position="275"/>
        <end position="287"/>
    </location>
</feature>
<dbReference type="OrthoDB" id="4094030at2759"/>
<evidence type="ECO:0000313" key="2">
    <source>
        <dbReference type="EMBL" id="KAA8896761.1"/>
    </source>
</evidence>
<feature type="compositionally biased region" description="Low complexity" evidence="1">
    <location>
        <begin position="302"/>
        <end position="316"/>
    </location>
</feature>
<comment type="caution">
    <text evidence="2">The sequence shown here is derived from an EMBL/GenBank/DDBJ whole genome shotgun (WGS) entry which is preliminary data.</text>
</comment>
<protein>
    <submittedName>
        <fullName evidence="2">Uncharacterized protein</fullName>
    </submittedName>
</protein>
<keyword evidence="3" id="KW-1185">Reference proteome</keyword>
<feature type="compositionally biased region" description="Polar residues" evidence="1">
    <location>
        <begin position="726"/>
        <end position="752"/>
    </location>
</feature>
<reference evidence="2" key="1">
    <citation type="journal article" date="2019" name="G3 (Bethesda)">
        <title>Genome Assemblies of Two Rare Opportunistic Yeast Pathogens: Diutina rugosa (syn. Candida rugosa) and Trichomonascus ciferrii (syn. Candida ciferrii).</title>
        <authorList>
            <person name="Mixao V."/>
            <person name="Saus E."/>
            <person name="Hansen A.P."/>
            <person name="Lass-Florl C."/>
            <person name="Gabaldon T."/>
        </authorList>
    </citation>
    <scope>NUCLEOTIDE SEQUENCE</scope>
    <source>
        <strain evidence="2">CBS 4856</strain>
    </source>
</reference>
<feature type="compositionally biased region" description="Low complexity" evidence="1">
    <location>
        <begin position="513"/>
        <end position="525"/>
    </location>
</feature>
<evidence type="ECO:0000313" key="3">
    <source>
        <dbReference type="Proteomes" id="UP000761534"/>
    </source>
</evidence>
<feature type="region of interest" description="Disordered" evidence="1">
    <location>
        <begin position="694"/>
        <end position="714"/>
    </location>
</feature>
<feature type="region of interest" description="Disordered" evidence="1">
    <location>
        <begin position="82"/>
        <end position="228"/>
    </location>
</feature>
<feature type="compositionally biased region" description="Basic and acidic residues" evidence="1">
    <location>
        <begin position="194"/>
        <end position="209"/>
    </location>
</feature>
<dbReference type="VEuPathDB" id="FungiDB:TRICI_006846"/>
<gene>
    <name evidence="2" type="ORF">TRICI_006846</name>
</gene>
<feature type="compositionally biased region" description="Polar residues" evidence="1">
    <location>
        <begin position="177"/>
        <end position="192"/>
    </location>
</feature>
<feature type="region of interest" description="Disordered" evidence="1">
    <location>
        <begin position="633"/>
        <end position="657"/>
    </location>
</feature>
<dbReference type="EMBL" id="SWFS01000575">
    <property type="protein sequence ID" value="KAA8896761.1"/>
    <property type="molecule type" value="Genomic_DNA"/>
</dbReference>
<accession>A0A642UCN8</accession>
<feature type="compositionally biased region" description="Polar residues" evidence="1">
    <location>
        <begin position="85"/>
        <end position="111"/>
    </location>
</feature>
<feature type="compositionally biased region" description="Polar residues" evidence="1">
    <location>
        <begin position="762"/>
        <end position="779"/>
    </location>
</feature>
<feature type="region of interest" description="Disordered" evidence="1">
    <location>
        <begin position="726"/>
        <end position="800"/>
    </location>
</feature>
<feature type="region of interest" description="Disordered" evidence="1">
    <location>
        <begin position="257"/>
        <end position="571"/>
    </location>
</feature>
<name>A0A642UCN8_9ASCO</name>
<organism evidence="2 3">
    <name type="scientific">Trichomonascus ciferrii</name>
    <dbReference type="NCBI Taxonomy" id="44093"/>
    <lineage>
        <taxon>Eukaryota</taxon>
        <taxon>Fungi</taxon>
        <taxon>Dikarya</taxon>
        <taxon>Ascomycota</taxon>
        <taxon>Saccharomycotina</taxon>
        <taxon>Dipodascomycetes</taxon>
        <taxon>Dipodascales</taxon>
        <taxon>Trichomonascaceae</taxon>
        <taxon>Trichomonascus</taxon>
        <taxon>Trichomonascus ciferrii complex</taxon>
    </lineage>
</organism>
<proteinExistence type="predicted"/>
<sequence>MDFDFLEPGSRSGGIFSANDFWGDGNIYTGGGGAHMENGNILSVTPRATPPTNYSCASKLYTTNHSSSLGHHQPVLLMTPPLLSKKNSTNTPAEGEQSPSYTTANGSSGSDETTKMFQDFDGVHVDESEDASSHPRRSYDSEVQSSVRDVSSSAYHHDNITSSPPPAKPSPRATPTGFTFDQETPTKNSMVASQHEEEKENLSFTKGDEDNNSSTALEETSEKNFSEEEIVHVEATLYHPKPQRLVNKEAFEEAQVLSSMEAKTNKVVEPSSPQDNKDTNDEADRSTESSSVASPEELKEFNLSSALDDLQLNQDNPPQPPDFLPADHHHPQQVSRQSERTHTRNLSHGSAGSLDNVLNPRPSHLQEIPPPPPPPTENGEPMVYYPAPIPVQLRLPPLLSKKNRQGAKPRVPSQESAASSDRVVHSHVPHINPNRASTILPPPDWTINEMAPEKLPDPEGEDGDDDYYQHGSRPASPASTIDSGRATIESDDEDERNLDEVVLKKPDSKQQKSRSPSPSKKSTTSSKRKSFLSFNKLIRRNKDEPDEDPDPEEAVWASIGQEDQYDAAKEMSRKNMDHLAFTHYNPGKIQATTDNFALGSNGIIPGDDNKPSSLIEELELRKAGRKARSHLYHYDGQSNSYGSASPDDTESAKRLSVPVLQDKRRSLLQLEKMARTGYDSQLASNNYARLSQGQFGERQKPSGASIMSADQDETLGARRTKLKLLQQQRGDQMSERMSMSSNATGQEESLSQARARIKRQRQSMISTTDNNDSQQSEETLAQRRARLRQQKPPSLTRIEV</sequence>
<feature type="compositionally biased region" description="Basic and acidic residues" evidence="1">
    <location>
        <begin position="121"/>
        <end position="140"/>
    </location>
</feature>